<dbReference type="Proteomes" id="UP000887579">
    <property type="component" value="Unplaced"/>
</dbReference>
<proteinExistence type="predicted"/>
<accession>A0AC34FSX4</accession>
<protein>
    <submittedName>
        <fullName evidence="2">Uncharacterized protein</fullName>
    </submittedName>
</protein>
<reference evidence="2" key="1">
    <citation type="submission" date="2022-11" db="UniProtKB">
        <authorList>
            <consortium name="WormBaseParasite"/>
        </authorList>
    </citation>
    <scope>IDENTIFICATION</scope>
</reference>
<sequence>MSLYFAERVKEQESDDRASDKNVVFTFPWIIDFSIDNEDVINNEEEAAAETSFATSYKMASTYWKASLRNDYTNIVVKNIAHENWDGICFISYTLYYDDEMRFEFC</sequence>
<evidence type="ECO:0000313" key="2">
    <source>
        <dbReference type="WBParaSite" id="ES5_v2.g20520.t1"/>
    </source>
</evidence>
<organism evidence="1 2">
    <name type="scientific">Panagrolaimus sp. ES5</name>
    <dbReference type="NCBI Taxonomy" id="591445"/>
    <lineage>
        <taxon>Eukaryota</taxon>
        <taxon>Metazoa</taxon>
        <taxon>Ecdysozoa</taxon>
        <taxon>Nematoda</taxon>
        <taxon>Chromadorea</taxon>
        <taxon>Rhabditida</taxon>
        <taxon>Tylenchina</taxon>
        <taxon>Panagrolaimomorpha</taxon>
        <taxon>Panagrolaimoidea</taxon>
        <taxon>Panagrolaimidae</taxon>
        <taxon>Panagrolaimus</taxon>
    </lineage>
</organism>
<dbReference type="WBParaSite" id="ES5_v2.g20520.t1">
    <property type="protein sequence ID" value="ES5_v2.g20520.t1"/>
    <property type="gene ID" value="ES5_v2.g20520"/>
</dbReference>
<name>A0AC34FSX4_9BILA</name>
<evidence type="ECO:0000313" key="1">
    <source>
        <dbReference type="Proteomes" id="UP000887579"/>
    </source>
</evidence>